<dbReference type="InterPro" id="IPR031804">
    <property type="entry name" value="DUF4743"/>
</dbReference>
<dbReference type="PANTHER" id="PTHR13622:SF8">
    <property type="entry name" value="THIAMIN PYROPHOSPHOKINASE 1"/>
    <property type="match status" value="1"/>
</dbReference>
<dbReference type="Pfam" id="PF15916">
    <property type="entry name" value="DUF4743"/>
    <property type="match status" value="1"/>
</dbReference>
<dbReference type="InterPro" id="IPR015797">
    <property type="entry name" value="NUDIX_hydrolase-like_dom_sf"/>
</dbReference>
<keyword evidence="3" id="KW-1185">Reference proteome</keyword>
<dbReference type="Gene3D" id="3.90.79.10">
    <property type="entry name" value="Nucleoside Triphosphate Pyrophosphohydrolase"/>
    <property type="match status" value="1"/>
</dbReference>
<gene>
    <name evidence="2" type="ORF">EC973_009436</name>
</gene>
<evidence type="ECO:0000313" key="3">
    <source>
        <dbReference type="Proteomes" id="UP000605846"/>
    </source>
</evidence>
<dbReference type="CDD" id="cd03676">
    <property type="entry name" value="NUDIX_Tnr3_like"/>
    <property type="match status" value="1"/>
</dbReference>
<organism evidence="2 3">
    <name type="scientific">Apophysomyces ossiformis</name>
    <dbReference type="NCBI Taxonomy" id="679940"/>
    <lineage>
        <taxon>Eukaryota</taxon>
        <taxon>Fungi</taxon>
        <taxon>Fungi incertae sedis</taxon>
        <taxon>Mucoromycota</taxon>
        <taxon>Mucoromycotina</taxon>
        <taxon>Mucoromycetes</taxon>
        <taxon>Mucorales</taxon>
        <taxon>Mucorineae</taxon>
        <taxon>Mucoraceae</taxon>
        <taxon>Apophysomyces</taxon>
    </lineage>
</organism>
<dbReference type="GO" id="GO:0044715">
    <property type="term" value="F:8-oxo-dGDP phosphatase activity"/>
    <property type="evidence" value="ECO:0007669"/>
    <property type="project" value="TreeGrafter"/>
</dbReference>
<reference evidence="2" key="1">
    <citation type="submission" date="2020-01" db="EMBL/GenBank/DDBJ databases">
        <title>Genome Sequencing of Three Apophysomyces-Like Fungal Strains Confirms a Novel Fungal Genus in the Mucoromycota with divergent Burkholderia-like Endosymbiotic Bacteria.</title>
        <authorList>
            <person name="Stajich J.E."/>
            <person name="Macias A.M."/>
            <person name="Carter-House D."/>
            <person name="Lovett B."/>
            <person name="Kasson L.R."/>
            <person name="Berry K."/>
            <person name="Grigoriev I."/>
            <person name="Chang Y."/>
            <person name="Spatafora J."/>
            <person name="Kasson M.T."/>
        </authorList>
    </citation>
    <scope>NUCLEOTIDE SEQUENCE</scope>
    <source>
        <strain evidence="2">NRRL A-21654</strain>
    </source>
</reference>
<dbReference type="OrthoDB" id="10261522at2759"/>
<dbReference type="EMBL" id="JABAYA010000091">
    <property type="protein sequence ID" value="KAF7725718.1"/>
    <property type="molecule type" value="Genomic_DNA"/>
</dbReference>
<accession>A0A8H7BR74</accession>
<dbReference type="AlphaFoldDB" id="A0A8H7BR74"/>
<dbReference type="SUPFAM" id="SSF55811">
    <property type="entry name" value="Nudix"/>
    <property type="match status" value="1"/>
</dbReference>
<protein>
    <recommendedName>
        <fullName evidence="1">DUF4743 domain-containing protein</fullName>
    </recommendedName>
</protein>
<dbReference type="PANTHER" id="PTHR13622">
    <property type="entry name" value="THIAMIN PYROPHOSPHOKINASE"/>
    <property type="match status" value="1"/>
</dbReference>
<feature type="domain" description="DUF4743" evidence="1">
    <location>
        <begin position="23"/>
        <end position="139"/>
    </location>
</feature>
<dbReference type="Proteomes" id="UP000605846">
    <property type="component" value="Unassembled WGS sequence"/>
</dbReference>
<name>A0A8H7BR74_9FUNG</name>
<evidence type="ECO:0000313" key="2">
    <source>
        <dbReference type="EMBL" id="KAF7725718.1"/>
    </source>
</evidence>
<comment type="caution">
    <text evidence="2">The sequence shown here is derived from an EMBL/GenBank/DDBJ whole genome shotgun (WGS) entry which is preliminary data.</text>
</comment>
<evidence type="ECO:0000259" key="1">
    <source>
        <dbReference type="Pfam" id="PF15916"/>
    </source>
</evidence>
<sequence>MPFNNLLEVVADCDKFPYERDSRSSEAIHNYIPFVLGPHVIGHVLPEVAIALQEYSNTLSPSPFEFIDKSEIRFAGWVDSFEQRTEVVERLMNEWRQQKKFKSLQGWRNELYPVYGDLSRQDNVAFVMERAATPLLGVSTFGVHLNCYVRDSDGSIKLWVARRALTKPTWPGILDNCVAGGITYTYSVKDTVIKECDEEASIPAEIAQNAYNTGVISYYTYTANGLQPETE</sequence>
<proteinExistence type="predicted"/>
<dbReference type="Gene3D" id="3.30.750.160">
    <property type="match status" value="1"/>
</dbReference>